<evidence type="ECO:0000259" key="4">
    <source>
        <dbReference type="PROSITE" id="PS50932"/>
    </source>
</evidence>
<dbReference type="Gene3D" id="1.10.260.40">
    <property type="entry name" value="lambda repressor-like DNA-binding domains"/>
    <property type="match status" value="1"/>
</dbReference>
<keyword evidence="1" id="KW-0805">Transcription regulation</keyword>
<dbReference type="InterPro" id="IPR010982">
    <property type="entry name" value="Lambda_DNA-bd_dom_sf"/>
</dbReference>
<dbReference type="PROSITE" id="PS50932">
    <property type="entry name" value="HTH_LACI_2"/>
    <property type="match status" value="1"/>
</dbReference>
<keyword evidence="6" id="KW-1185">Reference proteome</keyword>
<dbReference type="Proteomes" id="UP000051870">
    <property type="component" value="Unassembled WGS sequence"/>
</dbReference>
<dbReference type="GO" id="GO:0000976">
    <property type="term" value="F:transcription cis-regulatory region binding"/>
    <property type="evidence" value="ECO:0007669"/>
    <property type="project" value="TreeGrafter"/>
</dbReference>
<dbReference type="GO" id="GO:0003700">
    <property type="term" value="F:DNA-binding transcription factor activity"/>
    <property type="evidence" value="ECO:0007669"/>
    <property type="project" value="TreeGrafter"/>
</dbReference>
<dbReference type="EMBL" id="CYTW01000001">
    <property type="protein sequence ID" value="CUJ88479.1"/>
    <property type="molecule type" value="Genomic_DNA"/>
</dbReference>
<evidence type="ECO:0000313" key="5">
    <source>
        <dbReference type="EMBL" id="CUJ88479.1"/>
    </source>
</evidence>
<keyword evidence="2" id="KW-0238">DNA-binding</keyword>
<dbReference type="InterPro" id="IPR000843">
    <property type="entry name" value="HTH_LacI"/>
</dbReference>
<gene>
    <name evidence="5" type="primary">cytR_2</name>
    <name evidence="5" type="ORF">PH7735_00926</name>
</gene>
<dbReference type="PANTHER" id="PTHR30146">
    <property type="entry name" value="LACI-RELATED TRANSCRIPTIONAL REPRESSOR"/>
    <property type="match status" value="1"/>
</dbReference>
<sequence>MKILIRPVNVSACTTLVQALTFFTQLSIRQLQNLKCSVWENAVKLAAMNRDDTPTERNPTLADVARHAKVSTATVSRCLNSPERVVEKTRTKVLNAVRELGYTPNFNARALAAKRTNTIGAIIPTMENAIFARGLQAFQEELGRNGITLLVASSSYQADTEEEQIRSLVSRGADALFLIGYNRDPKIYDFLRRQGIPAVVAWVFDQDAVVPTVGFDNFTAMKSLAEQVIAMGHRRIATITAAVHDNDRASERLRGIHAAMAEADIPAEQLSILETTYGIDEGGAALEKVLGLPDRPTVVMCGNDVLAVGAIARAKEMGLRIPDDLSVTGFDDIEIAKISSPTLTTVHVPHRRMGKEAAILLIDMVNDKDTNMKILIETSLQIRDSLAPPRD</sequence>
<evidence type="ECO:0000256" key="3">
    <source>
        <dbReference type="ARBA" id="ARBA00023163"/>
    </source>
</evidence>
<protein>
    <submittedName>
        <fullName evidence="5">HTH-type transcriptional repressor CytR</fullName>
    </submittedName>
</protein>
<dbReference type="PANTHER" id="PTHR30146:SF33">
    <property type="entry name" value="TRANSCRIPTIONAL REGULATOR"/>
    <property type="match status" value="1"/>
</dbReference>
<keyword evidence="3" id="KW-0804">Transcription</keyword>
<feature type="domain" description="HTH lacI-type" evidence="4">
    <location>
        <begin position="59"/>
        <end position="113"/>
    </location>
</feature>
<reference evidence="6" key="1">
    <citation type="submission" date="2015-09" db="EMBL/GenBank/DDBJ databases">
        <authorList>
            <person name="Rodrigo-Torres Lidia"/>
            <person name="Arahal R.David."/>
        </authorList>
    </citation>
    <scope>NUCLEOTIDE SEQUENCE [LARGE SCALE GENOMIC DNA]</scope>
    <source>
        <strain evidence="6">CECT 7735</strain>
    </source>
</reference>
<dbReference type="SUPFAM" id="SSF53822">
    <property type="entry name" value="Periplasmic binding protein-like I"/>
    <property type="match status" value="1"/>
</dbReference>
<dbReference type="CDD" id="cd01392">
    <property type="entry name" value="HTH_LacI"/>
    <property type="match status" value="1"/>
</dbReference>
<evidence type="ECO:0000256" key="2">
    <source>
        <dbReference type="ARBA" id="ARBA00023125"/>
    </source>
</evidence>
<dbReference type="CDD" id="cd06273">
    <property type="entry name" value="PBP1_LacI-like"/>
    <property type="match status" value="1"/>
</dbReference>
<accession>A0A0P1I3X3</accession>
<dbReference type="Gene3D" id="3.40.50.2300">
    <property type="match status" value="2"/>
</dbReference>
<dbReference type="Pfam" id="PF13377">
    <property type="entry name" value="Peripla_BP_3"/>
    <property type="match status" value="1"/>
</dbReference>
<evidence type="ECO:0000256" key="1">
    <source>
        <dbReference type="ARBA" id="ARBA00023015"/>
    </source>
</evidence>
<dbReference type="InterPro" id="IPR028082">
    <property type="entry name" value="Peripla_BP_I"/>
</dbReference>
<organism evidence="5 6">
    <name type="scientific">Shimia thalassica</name>
    <dbReference type="NCBI Taxonomy" id="1715693"/>
    <lineage>
        <taxon>Bacteria</taxon>
        <taxon>Pseudomonadati</taxon>
        <taxon>Pseudomonadota</taxon>
        <taxon>Alphaproteobacteria</taxon>
        <taxon>Rhodobacterales</taxon>
        <taxon>Roseobacteraceae</taxon>
    </lineage>
</organism>
<dbReference type="SMART" id="SM00354">
    <property type="entry name" value="HTH_LACI"/>
    <property type="match status" value="1"/>
</dbReference>
<dbReference type="SUPFAM" id="SSF47413">
    <property type="entry name" value="lambda repressor-like DNA-binding domains"/>
    <property type="match status" value="1"/>
</dbReference>
<dbReference type="STRING" id="1715693.PH7735_00926"/>
<dbReference type="Pfam" id="PF00356">
    <property type="entry name" value="LacI"/>
    <property type="match status" value="1"/>
</dbReference>
<name>A0A0P1I3X3_9RHOB</name>
<evidence type="ECO:0000313" key="6">
    <source>
        <dbReference type="Proteomes" id="UP000051870"/>
    </source>
</evidence>
<dbReference type="AlphaFoldDB" id="A0A0P1I3X3"/>
<dbReference type="InterPro" id="IPR046335">
    <property type="entry name" value="LacI/GalR-like_sensor"/>
</dbReference>
<proteinExistence type="predicted"/>